<evidence type="ECO:0000256" key="1">
    <source>
        <dbReference type="SAM" id="MobiDB-lite"/>
    </source>
</evidence>
<keyword evidence="2" id="KW-0812">Transmembrane</keyword>
<evidence type="ECO:0000313" key="3">
    <source>
        <dbReference type="EMBL" id="CAD0099012.1"/>
    </source>
</evidence>
<dbReference type="AlphaFoldDB" id="A0A9N8PMA1"/>
<feature type="region of interest" description="Disordered" evidence="1">
    <location>
        <begin position="121"/>
        <end position="170"/>
    </location>
</feature>
<sequence>MSTRQTRSKSRGRAVRTPVRPLSRVRTNTSFSDPDYDQPTPEPKTASTPSPTWGKLPDEKNVVRKFEVPTGTPSVSLIRPDGRRYYMSSACGPVNYSSTGKFQDPVARSNASRAKAMVYPNFHEPSRPYPNPNFPRRSASRPKRVEISTGLDEDEEERLRASPTWRKKRPDTPTFARATMFGSPKNSFLHWLGGFVPRSGFVWLVLIFFGILLGLSTPPETNPVQVAYKEVCSRFGNPADWNCNGNFNVTIDNVVSHCHSAADTIYDKLHMTGAKTNVEDLVNSCQESIEYRKDKLRNMFEGMETATATFKKSLLSKIKDLELKYTLALAKAEIKMLQDNDTSIVSHTTYTKRHLNTLLTTAWDLQKEIDKFSICMIRESEAAISELSKKISFQPESWYSLARSGWTVTSADSAFKALGSPSTECQTFLVRTHQKVLGALETREGLLREIERVINLSYHRDFRKKSPLYIPIPLPWVRALGPFPNLPVIPLPTIRLNPWYWFRGETYWYKVRTHEQREQSLKLHRLRVTLNQIREASEGFDDIKNLTERAIVSLLDAHKDLQSRSQEVLKNPAFGTSFLKSKIQTVREDLALAIKLRDQRKRVKNHINAVVWGRYNNGNDQHAVYVVREMRL</sequence>
<keyword evidence="2" id="KW-1133">Transmembrane helix</keyword>
<dbReference type="OrthoDB" id="3924364at2759"/>
<dbReference type="Proteomes" id="UP000714618">
    <property type="component" value="Unassembled WGS sequence"/>
</dbReference>
<comment type="caution">
    <text evidence="3">The sequence shown here is derived from an EMBL/GenBank/DDBJ whole genome shotgun (WGS) entry which is preliminary data.</text>
</comment>
<evidence type="ECO:0000313" key="4">
    <source>
        <dbReference type="Proteomes" id="UP000714618"/>
    </source>
</evidence>
<accession>A0A9N8PMA1</accession>
<evidence type="ECO:0000256" key="2">
    <source>
        <dbReference type="SAM" id="Phobius"/>
    </source>
</evidence>
<keyword evidence="4" id="KW-1185">Reference proteome</keyword>
<feature type="transmembrane region" description="Helical" evidence="2">
    <location>
        <begin position="195"/>
        <end position="215"/>
    </location>
</feature>
<keyword evidence="2" id="KW-0472">Membrane</keyword>
<feature type="compositionally biased region" description="Basic residues" evidence="1">
    <location>
        <begin position="1"/>
        <end position="14"/>
    </location>
</feature>
<organism evidence="3 4">
    <name type="scientific">Aureobasidium mustum</name>
    <dbReference type="NCBI Taxonomy" id="2773714"/>
    <lineage>
        <taxon>Eukaryota</taxon>
        <taxon>Fungi</taxon>
        <taxon>Dikarya</taxon>
        <taxon>Ascomycota</taxon>
        <taxon>Pezizomycotina</taxon>
        <taxon>Dothideomycetes</taxon>
        <taxon>Dothideomycetidae</taxon>
        <taxon>Dothideales</taxon>
        <taxon>Saccotheciaceae</taxon>
        <taxon>Aureobasidium</taxon>
    </lineage>
</organism>
<dbReference type="EMBL" id="CAIJEO010000009">
    <property type="protein sequence ID" value="CAD0099012.1"/>
    <property type="molecule type" value="Genomic_DNA"/>
</dbReference>
<reference evidence="3" key="1">
    <citation type="submission" date="2020-06" db="EMBL/GenBank/DDBJ databases">
        <authorList>
            <person name="Onetto C."/>
        </authorList>
    </citation>
    <scope>NUCLEOTIDE SEQUENCE</scope>
</reference>
<name>A0A9N8PMA1_9PEZI</name>
<feature type="region of interest" description="Disordered" evidence="1">
    <location>
        <begin position="1"/>
        <end position="58"/>
    </location>
</feature>
<proteinExistence type="predicted"/>
<gene>
    <name evidence="3" type="ORF">AWRI4233_LOCUS7836</name>
</gene>
<protein>
    <submittedName>
        <fullName evidence="3">Uncharacterized protein</fullName>
    </submittedName>
</protein>